<feature type="domain" description="Methyltransferase regulatory" evidence="1">
    <location>
        <begin position="218"/>
        <end position="301"/>
    </location>
</feature>
<name>W0SCV0_9PROT</name>
<dbReference type="STRING" id="1223802.SUTH_00956"/>
<dbReference type="Gene3D" id="3.40.50.150">
    <property type="entry name" value="Vaccinia Virus protein VP39"/>
    <property type="match status" value="1"/>
</dbReference>
<dbReference type="GO" id="GO:0032259">
    <property type="term" value="P:methylation"/>
    <property type="evidence" value="ECO:0007669"/>
    <property type="project" value="UniProtKB-KW"/>
</dbReference>
<dbReference type="EMBL" id="AP012547">
    <property type="protein sequence ID" value="BAO28762.1"/>
    <property type="molecule type" value="Genomic_DNA"/>
</dbReference>
<dbReference type="CDD" id="cd02440">
    <property type="entry name" value="AdoMet_MTases"/>
    <property type="match status" value="1"/>
</dbReference>
<reference evidence="2 3" key="1">
    <citation type="journal article" date="2014" name="Syst. Appl. Microbiol.">
        <title>Complete genomes of freshwater sulfur oxidizers Sulfuricella denitrificans skB26 and Sulfuritalea hydrogenivorans sk43H: genetic insights into the sulfur oxidation pathway of betaproteobacteria.</title>
        <authorList>
            <person name="Watanabe T."/>
            <person name="Kojima H."/>
            <person name="Fukui M."/>
        </authorList>
    </citation>
    <scope>NUCLEOTIDE SEQUENCE [LARGE SCALE GENOMIC DNA]</scope>
    <source>
        <strain evidence="2">DSM22779</strain>
    </source>
</reference>
<dbReference type="SUPFAM" id="SSF53335">
    <property type="entry name" value="S-adenosyl-L-methionine-dependent methyltransferases"/>
    <property type="match status" value="1"/>
</dbReference>
<protein>
    <submittedName>
        <fullName evidence="2">Methyltransferase regulatory domain-containing protein</fullName>
    </submittedName>
</protein>
<evidence type="ECO:0000259" key="1">
    <source>
        <dbReference type="Pfam" id="PF10119"/>
    </source>
</evidence>
<dbReference type="AlphaFoldDB" id="W0SCV0"/>
<organism evidence="2 3">
    <name type="scientific">Sulfuritalea hydrogenivorans sk43H</name>
    <dbReference type="NCBI Taxonomy" id="1223802"/>
    <lineage>
        <taxon>Bacteria</taxon>
        <taxon>Pseudomonadati</taxon>
        <taxon>Pseudomonadota</taxon>
        <taxon>Betaproteobacteria</taxon>
        <taxon>Nitrosomonadales</taxon>
        <taxon>Sterolibacteriaceae</taxon>
        <taxon>Sulfuritalea</taxon>
    </lineage>
</organism>
<sequence>MSDWSEGYVNGIDYTYDYYRELSPLAAKLALLNAGIACDSGATGVSCELGFGFGASTNIHAAASASQWWGTDFNPAQAGFARELGRASGANVHLFDQSFAEFCNRSDLPDFDFIGLHGIWSWVSDENRRLIVDFVRRRLRVGGVMYISYNTQPGWSQIVPMRQLMTEHAEVMSAPGNAIASRIESAIEFVDALVDASPGYAAINPAAAGRIKKLKEQNRNYLAHEYFNRDWQPMLFSEFARWFEPAKVSFACSALYSDHFDTFNLLPAQIEILRRIPDVRFQQSVRDFVINRQFRKDYWVKGPRHFEAPERKIALRAHRVVLVSEPDSIVLRAGGSLVEQDLPEAVYRPLIELLADRQIRSLGEIEAGLQARGISFAPMLEAVMVLVGKGDVASAQEEDAMERALPTTTRLNQYLIESSTGASRVRNLASPVTGGGLHVQPFHLQMLLARLKGRHRPEQWAEFLLENLVANGAGIAKREGGVMSEQESLAALTDEAHSFATNQLPGLRALKVVD</sequence>
<dbReference type="RefSeq" id="WP_041097497.1">
    <property type="nucleotide sequence ID" value="NZ_AP012547.1"/>
</dbReference>
<dbReference type="InterPro" id="IPR029063">
    <property type="entry name" value="SAM-dependent_MTases_sf"/>
</dbReference>
<dbReference type="KEGG" id="shd:SUTH_00956"/>
<gene>
    <name evidence="2" type="ORF">SUTH_00956</name>
</gene>
<accession>W0SCV0</accession>
<evidence type="ECO:0000313" key="3">
    <source>
        <dbReference type="Proteomes" id="UP000031637"/>
    </source>
</evidence>
<keyword evidence="3" id="KW-1185">Reference proteome</keyword>
<evidence type="ECO:0000313" key="2">
    <source>
        <dbReference type="EMBL" id="BAO28762.1"/>
    </source>
</evidence>
<dbReference type="HOGENOM" id="CLU_032787_1_0_4"/>
<proteinExistence type="predicted"/>
<dbReference type="Proteomes" id="UP000031637">
    <property type="component" value="Chromosome"/>
</dbReference>
<dbReference type="OrthoDB" id="323463at2"/>
<dbReference type="GO" id="GO:0008168">
    <property type="term" value="F:methyltransferase activity"/>
    <property type="evidence" value="ECO:0007669"/>
    <property type="project" value="UniProtKB-KW"/>
</dbReference>
<keyword evidence="2" id="KW-0489">Methyltransferase</keyword>
<keyword evidence="2" id="KW-0808">Transferase</keyword>
<dbReference type="InterPro" id="IPR018773">
    <property type="entry name" value="MeTrfase_reg_dom_prd"/>
</dbReference>
<dbReference type="Pfam" id="PF10119">
    <property type="entry name" value="MethyTransf_Reg"/>
    <property type="match status" value="1"/>
</dbReference>